<evidence type="ECO:0000313" key="2">
    <source>
        <dbReference type="Proteomes" id="UP001221757"/>
    </source>
</evidence>
<comment type="caution">
    <text evidence="1">The sequence shown here is derived from an EMBL/GenBank/DDBJ whole genome shotgun (WGS) entry which is preliminary data.</text>
</comment>
<name>A0AAD7CTD6_MYCRO</name>
<accession>A0AAD7CTD6</accession>
<dbReference type="EMBL" id="JARKIE010000245">
    <property type="protein sequence ID" value="KAJ7661842.1"/>
    <property type="molecule type" value="Genomic_DNA"/>
</dbReference>
<sequence>MNGIHPASSLDNHLTIPPVWLLPVTARASLTPPSNRRRSSTPSDRLALEEACDDFAENREDEIERLAAIHSIKSSLVRKMLCHTTKIKTRHAMTLRNAIVHDRSIKAKFSTYAPFASLAIAYRKPAGDMGRVLSDLQEEHTDAVEAGEAEVDAETLGPIEVAPLQPAGGIPSTEMPWHLRNEQVRGHGWAADGYRDWIGLTYAQLLDLYERTGIRGFAVLSRGNPDDVSLPHVVDSDDCMNSFLKKAYNISGLDLLRNFEYHSCIMDDGNKMKNDLTSVRSEIVWQQISGLRMMLKDKKATMSYENYEYDIRRLRGCEIVNWLEGVDMDILAPDVEGGAHQAPGGAQRLGFGFGWEEAAKDEVRQGDNAEGQECGKKPGKALQAILITYP</sequence>
<evidence type="ECO:0000313" key="1">
    <source>
        <dbReference type="EMBL" id="KAJ7661842.1"/>
    </source>
</evidence>
<gene>
    <name evidence="1" type="ORF">B0H17DRAFT_1144489</name>
</gene>
<organism evidence="1 2">
    <name type="scientific">Mycena rosella</name>
    <name type="common">Pink bonnet</name>
    <name type="synonym">Agaricus rosellus</name>
    <dbReference type="NCBI Taxonomy" id="1033263"/>
    <lineage>
        <taxon>Eukaryota</taxon>
        <taxon>Fungi</taxon>
        <taxon>Dikarya</taxon>
        <taxon>Basidiomycota</taxon>
        <taxon>Agaricomycotina</taxon>
        <taxon>Agaricomycetes</taxon>
        <taxon>Agaricomycetidae</taxon>
        <taxon>Agaricales</taxon>
        <taxon>Marasmiineae</taxon>
        <taxon>Mycenaceae</taxon>
        <taxon>Mycena</taxon>
    </lineage>
</organism>
<keyword evidence="2" id="KW-1185">Reference proteome</keyword>
<protein>
    <submittedName>
        <fullName evidence="1">Uncharacterized protein</fullName>
    </submittedName>
</protein>
<dbReference type="Proteomes" id="UP001221757">
    <property type="component" value="Unassembled WGS sequence"/>
</dbReference>
<reference evidence="1" key="1">
    <citation type="submission" date="2023-03" db="EMBL/GenBank/DDBJ databases">
        <title>Massive genome expansion in bonnet fungi (Mycena s.s.) driven by repeated elements and novel gene families across ecological guilds.</title>
        <authorList>
            <consortium name="Lawrence Berkeley National Laboratory"/>
            <person name="Harder C.B."/>
            <person name="Miyauchi S."/>
            <person name="Viragh M."/>
            <person name="Kuo A."/>
            <person name="Thoen E."/>
            <person name="Andreopoulos B."/>
            <person name="Lu D."/>
            <person name="Skrede I."/>
            <person name="Drula E."/>
            <person name="Henrissat B."/>
            <person name="Morin E."/>
            <person name="Kohler A."/>
            <person name="Barry K."/>
            <person name="LaButti K."/>
            <person name="Morin E."/>
            <person name="Salamov A."/>
            <person name="Lipzen A."/>
            <person name="Mereny Z."/>
            <person name="Hegedus B."/>
            <person name="Baldrian P."/>
            <person name="Stursova M."/>
            <person name="Weitz H."/>
            <person name="Taylor A."/>
            <person name="Grigoriev I.V."/>
            <person name="Nagy L.G."/>
            <person name="Martin F."/>
            <person name="Kauserud H."/>
        </authorList>
    </citation>
    <scope>NUCLEOTIDE SEQUENCE</scope>
    <source>
        <strain evidence="1">CBHHK067</strain>
    </source>
</reference>
<proteinExistence type="predicted"/>
<dbReference type="AlphaFoldDB" id="A0AAD7CTD6"/>